<feature type="compositionally biased region" description="Basic residues" evidence="9">
    <location>
        <begin position="964"/>
        <end position="974"/>
    </location>
</feature>
<feature type="compositionally biased region" description="Polar residues" evidence="9">
    <location>
        <begin position="784"/>
        <end position="795"/>
    </location>
</feature>
<dbReference type="PANTHER" id="PTHR13793">
    <property type="entry name" value="PHD FINGER PROTEINS"/>
    <property type="match status" value="1"/>
</dbReference>
<accession>A0A2R5LP54</accession>
<dbReference type="GO" id="GO:0008270">
    <property type="term" value="F:zinc ion binding"/>
    <property type="evidence" value="ECO:0007669"/>
    <property type="project" value="UniProtKB-KW"/>
</dbReference>
<keyword evidence="1" id="KW-0479">Metal-binding</keyword>
<evidence type="ECO:0000256" key="3">
    <source>
        <dbReference type="ARBA" id="ARBA00022771"/>
    </source>
</evidence>
<keyword evidence="4" id="KW-0862">Zinc</keyword>
<feature type="region of interest" description="Disordered" evidence="9">
    <location>
        <begin position="697"/>
        <end position="911"/>
    </location>
</feature>
<feature type="compositionally biased region" description="Polar residues" evidence="9">
    <location>
        <begin position="902"/>
        <end position="911"/>
    </location>
</feature>
<keyword evidence="2" id="KW-0677">Repeat</keyword>
<protein>
    <recommendedName>
        <fullName evidence="7">PHD finger protein rhinoceros</fullName>
    </recommendedName>
</protein>
<organism evidence="12">
    <name type="scientific">Ornithodoros turicata</name>
    <dbReference type="NCBI Taxonomy" id="34597"/>
    <lineage>
        <taxon>Eukaryota</taxon>
        <taxon>Metazoa</taxon>
        <taxon>Ecdysozoa</taxon>
        <taxon>Arthropoda</taxon>
        <taxon>Chelicerata</taxon>
        <taxon>Arachnida</taxon>
        <taxon>Acari</taxon>
        <taxon>Parasitiformes</taxon>
        <taxon>Ixodida</taxon>
        <taxon>Ixodoidea</taxon>
        <taxon>Argasidae</taxon>
        <taxon>Ornithodorinae</taxon>
        <taxon>Ornithodoros</taxon>
    </lineage>
</organism>
<feature type="compositionally biased region" description="Polar residues" evidence="9">
    <location>
        <begin position="840"/>
        <end position="850"/>
    </location>
</feature>
<dbReference type="Pfam" id="PF13832">
    <property type="entry name" value="zf-HC5HC2H_2"/>
    <property type="match status" value="1"/>
</dbReference>
<dbReference type="GO" id="GO:0006357">
    <property type="term" value="P:regulation of transcription by RNA polymerase II"/>
    <property type="evidence" value="ECO:0007669"/>
    <property type="project" value="TreeGrafter"/>
</dbReference>
<dbReference type="Pfam" id="PF13831">
    <property type="entry name" value="PHD_2"/>
    <property type="match status" value="1"/>
</dbReference>
<dbReference type="PANTHER" id="PTHR13793:SF160">
    <property type="entry name" value="PHD FINGER PROTEIN RHINOCEROS"/>
    <property type="match status" value="1"/>
</dbReference>
<reference evidence="12" key="1">
    <citation type="submission" date="2018-03" db="EMBL/GenBank/DDBJ databases">
        <title>The relapsing fever spirochete Borrelia turicatae persists in the highly oxidative environment of its soft-bodied tick vector.</title>
        <authorList>
            <person name="Bourret T.J."/>
            <person name="Boyle W.K."/>
            <person name="Valenzuela J.G."/>
            <person name="Oliveira F."/>
            <person name="Lopez J.E."/>
        </authorList>
    </citation>
    <scope>NUCLEOTIDE SEQUENCE</scope>
    <source>
        <strain evidence="12">Kansas strain/isolate</strain>
        <tissue evidence="12">Salivary glands</tissue>
    </source>
</reference>
<dbReference type="CDD" id="cd15707">
    <property type="entry name" value="ePHD_RNO"/>
    <property type="match status" value="1"/>
</dbReference>
<dbReference type="FunFam" id="3.30.40.10:FF:000004">
    <property type="entry name" value="Jade family PHD finger 2"/>
    <property type="match status" value="1"/>
</dbReference>
<proteinExistence type="inferred from homology"/>
<dbReference type="FunFam" id="3.30.40.10:FF:000030">
    <property type="entry name" value="Protein Jade-1 isoform 1"/>
    <property type="match status" value="1"/>
</dbReference>
<dbReference type="InterPro" id="IPR013083">
    <property type="entry name" value="Znf_RING/FYVE/PHD"/>
</dbReference>
<dbReference type="Pfam" id="PF10513">
    <property type="entry name" value="EPL1"/>
    <property type="match status" value="1"/>
</dbReference>
<evidence type="ECO:0000313" key="12">
    <source>
        <dbReference type="EMBL" id="MBY11235.1"/>
    </source>
</evidence>
<dbReference type="InterPro" id="IPR019787">
    <property type="entry name" value="Znf_PHD-finger"/>
</dbReference>
<evidence type="ECO:0000256" key="5">
    <source>
        <dbReference type="ARBA" id="ARBA00038371"/>
    </source>
</evidence>
<feature type="domain" description="PHD-type" evidence="10">
    <location>
        <begin position="181"/>
        <end position="231"/>
    </location>
</feature>
<dbReference type="InterPro" id="IPR019786">
    <property type="entry name" value="Zinc_finger_PHD-type_CS"/>
</dbReference>
<feature type="domain" description="PHD-type" evidence="11">
    <location>
        <begin position="233"/>
        <end position="349"/>
    </location>
</feature>
<feature type="compositionally biased region" description="Basic and acidic residues" evidence="9">
    <location>
        <begin position="718"/>
        <end position="778"/>
    </location>
</feature>
<dbReference type="InterPro" id="IPR001965">
    <property type="entry name" value="Znf_PHD"/>
</dbReference>
<evidence type="ECO:0000259" key="11">
    <source>
        <dbReference type="PROSITE" id="PS51805"/>
    </source>
</evidence>
<dbReference type="InterPro" id="IPR034732">
    <property type="entry name" value="EPHD"/>
</dbReference>
<dbReference type="InterPro" id="IPR050701">
    <property type="entry name" value="Histone_Mod_Regulator"/>
</dbReference>
<evidence type="ECO:0000256" key="6">
    <source>
        <dbReference type="ARBA" id="ARBA00055261"/>
    </source>
</evidence>
<feature type="region of interest" description="Disordered" evidence="9">
    <location>
        <begin position="562"/>
        <end position="630"/>
    </location>
</feature>
<dbReference type="Gene3D" id="3.30.40.10">
    <property type="entry name" value="Zinc/RING finger domain, C3HC4 (zinc finger)"/>
    <property type="match status" value="2"/>
</dbReference>
<evidence type="ECO:0000259" key="10">
    <source>
        <dbReference type="PROSITE" id="PS50016"/>
    </source>
</evidence>
<evidence type="ECO:0000256" key="1">
    <source>
        <dbReference type="ARBA" id="ARBA00022723"/>
    </source>
</evidence>
<dbReference type="PROSITE" id="PS01359">
    <property type="entry name" value="ZF_PHD_1"/>
    <property type="match status" value="1"/>
</dbReference>
<dbReference type="EMBL" id="GGLE01007109">
    <property type="protein sequence ID" value="MBY11235.1"/>
    <property type="molecule type" value="Transcribed_RNA"/>
</dbReference>
<comment type="similarity">
    <text evidence="5">Belongs to the JADE family.</text>
</comment>
<evidence type="ECO:0000256" key="9">
    <source>
        <dbReference type="SAM" id="MobiDB-lite"/>
    </source>
</evidence>
<evidence type="ECO:0000256" key="4">
    <source>
        <dbReference type="ARBA" id="ARBA00022833"/>
    </source>
</evidence>
<dbReference type="InterPro" id="IPR019542">
    <property type="entry name" value="Enhancer_polycomb-like_N"/>
</dbReference>
<dbReference type="SUPFAM" id="SSF57903">
    <property type="entry name" value="FYVE/PHD zinc finger"/>
    <property type="match status" value="1"/>
</dbReference>
<evidence type="ECO:0000256" key="2">
    <source>
        <dbReference type="ARBA" id="ARBA00022737"/>
    </source>
</evidence>
<feature type="compositionally biased region" description="Basic and acidic residues" evidence="9">
    <location>
        <begin position="354"/>
        <end position="383"/>
    </location>
</feature>
<feature type="region of interest" description="Disordered" evidence="9">
    <location>
        <begin position="350"/>
        <end position="383"/>
    </location>
</feature>
<dbReference type="CDD" id="cd15573">
    <property type="entry name" value="PHD_JADE"/>
    <property type="match status" value="1"/>
</dbReference>
<dbReference type="AlphaFoldDB" id="A0A2R5LP54"/>
<evidence type="ECO:0000256" key="8">
    <source>
        <dbReference type="PROSITE-ProRule" id="PRU00146"/>
    </source>
</evidence>
<dbReference type="PROSITE" id="PS51805">
    <property type="entry name" value="EPHD"/>
    <property type="match status" value="1"/>
</dbReference>
<dbReference type="PROSITE" id="PS50016">
    <property type="entry name" value="ZF_PHD_2"/>
    <property type="match status" value="1"/>
</dbReference>
<sequence>MPKIYNVSHGKNKPAELFRKDLISAMKMADSDPLDQSEYWPIADSWKPEWERGVQVPVNPELVPLASVKPLKEKKKKARSGDFKLPVGRYLRLSHDTFFSNELHVLSNVTAQAEKMCRYDLDSLDVQWLTHFNEERHIYGLPPVPEVQMEMIMEDLETQCYENLQREIKTEQGLGIEYDEDVICDVCRSPDSEEGNEMVFCDACDLCVHQACYGITSIPEGSWLCRTCALGIRPSCLLCPNTGGAMKSTRSGQKWAHVSCALWIPEVSIGCVEKMEPITKISQIPASRWMLTCCLCREKSGACIQCSIKTCKRAYHVTCAFENSLEMKAIIDENPEEGVKLRSFCSKHSRKKDAHASSDSEGECRAQRRENHPGRREIEMTSEEKDGVRLAKIQAIEAEFYKHVNTKDTVDTLSIDPVVVDFVFNYWKLKRKANHDKPLLTPRHEETDRLDKLQENSLYSRMKMFIHLRQDLERVRNLCYMVTRREKISKSFLKMRREVFEQQVKIMSDKSASQLSETDAQAVRLAGQTDHIYDRLNSEEPHASRPSAKLIVSALEGQDVGDLFGQSKPSKKSATPSRLPNPYAKHYINGLRSRRSSAWNGESTDDTSKDASVSGTDEMSTPQSRANGSVNKALERMSSFAVRCGSDGDVAMFAEDSSVDSQDVVVDVVGEEKAESEEERSFSVRRRLRNKLMLRAEERRQEEMAEGPSDTSKNGGSKNERAAAEEVKVETQDRSPGKRSGSRNERAAPEATKVEAEEAEAMKLKKDSCPKVPADHAEVASPRMTRSSTQKQQHAQEGLLERDNSGPAPETSEEADENAPKFDGLQSAADPSCNAVVPQVVTSPKVSSPLASYKIPKKSRAPNGVVEDKRGSSPVSPLHEVLPHRYSAAGGYGRARRVPWQRSHNSNFQRRTVLTPHSGEMRKWRKDVNCDAATLDSTQQWKADADFTTAPAWSTKENGSRYSMRFRPKYGKES</sequence>
<evidence type="ECO:0000256" key="7">
    <source>
        <dbReference type="ARBA" id="ARBA00068706"/>
    </source>
</evidence>
<comment type="function">
    <text evidence="6">May function as a negative regulator of the EGFR/Ras/MAPK signaling pathway during eye development.</text>
</comment>
<dbReference type="SMART" id="SM00249">
    <property type="entry name" value="PHD"/>
    <property type="match status" value="2"/>
</dbReference>
<name>A0A2R5LP54_9ACAR</name>
<keyword evidence="3 8" id="KW-0863">Zinc-finger</keyword>
<feature type="region of interest" description="Disordered" evidence="9">
    <location>
        <begin position="953"/>
        <end position="974"/>
    </location>
</feature>
<dbReference type="InterPro" id="IPR011011">
    <property type="entry name" value="Znf_FYVE_PHD"/>
</dbReference>
<feature type="compositionally biased region" description="Polar residues" evidence="9">
    <location>
        <begin position="610"/>
        <end position="630"/>
    </location>
</feature>